<dbReference type="PANTHER" id="PTHR22777">
    <property type="entry name" value="HEMOLYSIN-RELATED"/>
    <property type="match status" value="1"/>
</dbReference>
<dbReference type="InterPro" id="IPR046342">
    <property type="entry name" value="CBS_dom_sf"/>
</dbReference>
<comment type="similarity">
    <text evidence="2">Belongs to the UPF0053 family.</text>
</comment>
<dbReference type="CDD" id="cd04590">
    <property type="entry name" value="CBS_pair_CorC_HlyC_assoc"/>
    <property type="match status" value="1"/>
</dbReference>
<dbReference type="InterPro" id="IPR016169">
    <property type="entry name" value="FAD-bd_PCMH_sub2"/>
</dbReference>
<keyword evidence="5 9" id="KW-1133">Transmembrane helix</keyword>
<evidence type="ECO:0000256" key="1">
    <source>
        <dbReference type="ARBA" id="ARBA00004141"/>
    </source>
</evidence>
<dbReference type="GO" id="GO:0050660">
    <property type="term" value="F:flavin adenine dinucleotide binding"/>
    <property type="evidence" value="ECO:0007669"/>
    <property type="project" value="InterPro"/>
</dbReference>
<feature type="domain" description="CBS" evidence="11">
    <location>
        <begin position="201"/>
        <end position="261"/>
    </location>
</feature>
<dbReference type="RefSeq" id="WP_106057312.1">
    <property type="nucleotide sequence ID" value="NZ_CP027228.1"/>
</dbReference>
<keyword evidence="4" id="KW-0677">Repeat</keyword>
<dbReference type="InterPro" id="IPR036318">
    <property type="entry name" value="FAD-bd_PCMH-like_sf"/>
</dbReference>
<evidence type="ECO:0000259" key="11">
    <source>
        <dbReference type="PROSITE" id="PS51371"/>
    </source>
</evidence>
<dbReference type="FunFam" id="3.10.580.10:FF:000002">
    <property type="entry name" value="Magnesium/cobalt efflux protein CorC"/>
    <property type="match status" value="1"/>
</dbReference>
<dbReference type="InterPro" id="IPR002550">
    <property type="entry name" value="CNNM"/>
</dbReference>
<feature type="transmembrane region" description="Helical" evidence="10">
    <location>
        <begin position="6"/>
        <end position="25"/>
    </location>
</feature>
<dbReference type="PROSITE" id="PS51371">
    <property type="entry name" value="CBS"/>
    <property type="match status" value="2"/>
</dbReference>
<dbReference type="Pfam" id="PF00571">
    <property type="entry name" value="CBS"/>
    <property type="match status" value="2"/>
</dbReference>
<dbReference type="Proteomes" id="UP000237883">
    <property type="component" value="Chromosome"/>
</dbReference>
<dbReference type="GO" id="GO:0005886">
    <property type="term" value="C:plasma membrane"/>
    <property type="evidence" value="ECO:0007669"/>
    <property type="project" value="TreeGrafter"/>
</dbReference>
<feature type="domain" description="CBS" evidence="11">
    <location>
        <begin position="264"/>
        <end position="324"/>
    </location>
</feature>
<evidence type="ECO:0000256" key="9">
    <source>
        <dbReference type="PROSITE-ProRule" id="PRU01193"/>
    </source>
</evidence>
<keyword evidence="6 8" id="KW-0129">CBS domain</keyword>
<dbReference type="InterPro" id="IPR005170">
    <property type="entry name" value="Transptr-assoc_dom"/>
</dbReference>
<evidence type="ECO:0000313" key="14">
    <source>
        <dbReference type="Proteomes" id="UP000237883"/>
    </source>
</evidence>
<reference evidence="14" key="1">
    <citation type="submission" date="2018-02" db="EMBL/GenBank/DDBJ databases">
        <authorList>
            <person name="Holder M.E."/>
            <person name="Ajami N.J."/>
            <person name="Petrosino J.F."/>
        </authorList>
    </citation>
    <scope>NUCLEOTIDE SEQUENCE [LARGE SCALE GENOMIC DNA]</scope>
    <source>
        <strain evidence="14">CCUG 47132</strain>
    </source>
</reference>
<name>A0A2S0L4M9_9FIRM</name>
<dbReference type="OrthoDB" id="9798188at2"/>
<dbReference type="SUPFAM" id="SSF56176">
    <property type="entry name" value="FAD-binding/transporter-associated domain-like"/>
    <property type="match status" value="1"/>
</dbReference>
<feature type="transmembrane region" description="Helical" evidence="10">
    <location>
        <begin position="118"/>
        <end position="141"/>
    </location>
</feature>
<evidence type="ECO:0000256" key="5">
    <source>
        <dbReference type="ARBA" id="ARBA00022989"/>
    </source>
</evidence>
<gene>
    <name evidence="13" type="ORF">C5Q96_05015</name>
</gene>
<accession>A0A2S0L4M9</accession>
<sequence>MTPYIISIVILLVLSGIFSATETAFTSVSKIKMKNLASDDNESAKLVLEITENFDKFLTTILIGNNIANIATTSIATVMFIKLYGHYGATISTVVVTVLVLVFGEISPKNIAKDKAEGISLFMAPAVKVMMFLFTPLNWVFGVWKKLVDKVFKISPEQVYTEDELKTIVEEAKTGGSIEESQSELITNAIEFADLEAIDIITPRIDIIAIELGSPIDEIAKLFKDTGLSRLPVFEDDLDNIIGILNQKDFHNYVVGEGKSVNLYVKPVAYVAESIKASVLLKKMQAKATHMAIIVDEYGGTTGLVTMEDIIEELVGKIYDEHDTVEMREVTDLIDGSYSVAGGTNVEKFFELQGEDIDIDATTVNGWAMIELDRIPKVGDTFEYESKHKLFKVRVTRADAKRALRLHIRVEDKPHEDEDDN</sequence>
<evidence type="ECO:0000256" key="2">
    <source>
        <dbReference type="ARBA" id="ARBA00006337"/>
    </source>
</evidence>
<keyword evidence="3 9" id="KW-0812">Transmembrane</keyword>
<dbReference type="Gene3D" id="3.10.580.10">
    <property type="entry name" value="CBS-domain"/>
    <property type="match status" value="1"/>
</dbReference>
<dbReference type="Pfam" id="PF03471">
    <property type="entry name" value="CorC_HlyC"/>
    <property type="match status" value="1"/>
</dbReference>
<evidence type="ECO:0000256" key="10">
    <source>
        <dbReference type="SAM" id="Phobius"/>
    </source>
</evidence>
<evidence type="ECO:0000256" key="7">
    <source>
        <dbReference type="ARBA" id="ARBA00023136"/>
    </source>
</evidence>
<dbReference type="SUPFAM" id="SSF54631">
    <property type="entry name" value="CBS-domain pair"/>
    <property type="match status" value="1"/>
</dbReference>
<protein>
    <submittedName>
        <fullName evidence="13">HlyC/CorC family transporter</fullName>
    </submittedName>
</protein>
<evidence type="ECO:0000313" key="13">
    <source>
        <dbReference type="EMBL" id="AVM48239.1"/>
    </source>
</evidence>
<keyword evidence="7 9" id="KW-0472">Membrane</keyword>
<dbReference type="PROSITE" id="PS51846">
    <property type="entry name" value="CNNM"/>
    <property type="match status" value="1"/>
</dbReference>
<dbReference type="KEGG" id="mdv:C5Q96_05015"/>
<evidence type="ECO:0000259" key="12">
    <source>
        <dbReference type="PROSITE" id="PS51846"/>
    </source>
</evidence>
<feature type="transmembrane region" description="Helical" evidence="10">
    <location>
        <begin position="87"/>
        <end position="106"/>
    </location>
</feature>
<evidence type="ECO:0000256" key="4">
    <source>
        <dbReference type="ARBA" id="ARBA00022737"/>
    </source>
</evidence>
<dbReference type="PANTHER" id="PTHR22777:SF17">
    <property type="entry name" value="UPF0053 PROTEIN SLL0260"/>
    <property type="match status" value="1"/>
</dbReference>
<organism evidence="13 14">
    <name type="scientific">Mogibacterium diversum</name>
    <dbReference type="NCBI Taxonomy" id="114527"/>
    <lineage>
        <taxon>Bacteria</taxon>
        <taxon>Bacillati</taxon>
        <taxon>Bacillota</taxon>
        <taxon>Clostridia</taxon>
        <taxon>Peptostreptococcales</taxon>
        <taxon>Anaerovoracaceae</taxon>
        <taxon>Mogibacterium</taxon>
    </lineage>
</organism>
<evidence type="ECO:0000256" key="6">
    <source>
        <dbReference type="ARBA" id="ARBA00023122"/>
    </source>
</evidence>
<dbReference type="InterPro" id="IPR044751">
    <property type="entry name" value="Ion_transp-like_CBS"/>
</dbReference>
<dbReference type="InterPro" id="IPR000644">
    <property type="entry name" value="CBS_dom"/>
</dbReference>
<evidence type="ECO:0000256" key="3">
    <source>
        <dbReference type="ARBA" id="ARBA00022692"/>
    </source>
</evidence>
<evidence type="ECO:0000256" key="8">
    <source>
        <dbReference type="PROSITE-ProRule" id="PRU00703"/>
    </source>
</evidence>
<dbReference type="Gene3D" id="3.30.465.10">
    <property type="match status" value="1"/>
</dbReference>
<dbReference type="SMART" id="SM01091">
    <property type="entry name" value="CorC_HlyC"/>
    <property type="match status" value="1"/>
</dbReference>
<keyword evidence="14" id="KW-1185">Reference proteome</keyword>
<dbReference type="GeneID" id="78391621"/>
<dbReference type="Pfam" id="PF01595">
    <property type="entry name" value="CNNM"/>
    <property type="match status" value="1"/>
</dbReference>
<comment type="subcellular location">
    <subcellularLocation>
        <location evidence="1">Membrane</location>
        <topology evidence="1">Multi-pass membrane protein</topology>
    </subcellularLocation>
</comment>
<feature type="domain" description="CNNM transmembrane" evidence="12">
    <location>
        <begin position="1"/>
        <end position="184"/>
    </location>
</feature>
<dbReference type="AlphaFoldDB" id="A0A2S0L4M9"/>
<dbReference type="EMBL" id="CP027228">
    <property type="protein sequence ID" value="AVM48239.1"/>
    <property type="molecule type" value="Genomic_DNA"/>
</dbReference>
<dbReference type="SMART" id="SM00116">
    <property type="entry name" value="CBS"/>
    <property type="match status" value="2"/>
</dbReference>
<proteinExistence type="inferred from homology"/>